<dbReference type="GO" id="GO:0009982">
    <property type="term" value="F:pseudouridine synthase activity"/>
    <property type="evidence" value="ECO:0007669"/>
    <property type="project" value="InterPro"/>
</dbReference>
<keyword evidence="7" id="KW-1185">Reference proteome</keyword>
<dbReference type="SUPFAM" id="SSF55120">
    <property type="entry name" value="Pseudouridine synthase"/>
    <property type="match status" value="1"/>
</dbReference>
<name>L1IIE1_GUITC</name>
<reference evidence="7" key="2">
    <citation type="submission" date="2012-11" db="EMBL/GenBank/DDBJ databases">
        <authorList>
            <person name="Kuo A."/>
            <person name="Curtis B.A."/>
            <person name="Tanifuji G."/>
            <person name="Burki F."/>
            <person name="Gruber A."/>
            <person name="Irimia M."/>
            <person name="Maruyama S."/>
            <person name="Arias M.C."/>
            <person name="Ball S.G."/>
            <person name="Gile G.H."/>
            <person name="Hirakawa Y."/>
            <person name="Hopkins J.F."/>
            <person name="Rensing S.A."/>
            <person name="Schmutz J."/>
            <person name="Symeonidi A."/>
            <person name="Elias M."/>
            <person name="Eveleigh R.J."/>
            <person name="Herman E.K."/>
            <person name="Klute M.J."/>
            <person name="Nakayama T."/>
            <person name="Obornik M."/>
            <person name="Reyes-Prieto A."/>
            <person name="Armbrust E.V."/>
            <person name="Aves S.J."/>
            <person name="Beiko R.G."/>
            <person name="Coutinho P."/>
            <person name="Dacks J.B."/>
            <person name="Durnford D.G."/>
            <person name="Fast N.M."/>
            <person name="Green B.R."/>
            <person name="Grisdale C."/>
            <person name="Hempe F."/>
            <person name="Henrissat B."/>
            <person name="Hoppner M.P."/>
            <person name="Ishida K.-I."/>
            <person name="Kim E."/>
            <person name="Koreny L."/>
            <person name="Kroth P.G."/>
            <person name="Liu Y."/>
            <person name="Malik S.-B."/>
            <person name="Maier U.G."/>
            <person name="McRose D."/>
            <person name="Mock T."/>
            <person name="Neilson J.A."/>
            <person name="Onodera N.T."/>
            <person name="Poole A.M."/>
            <person name="Pritham E.J."/>
            <person name="Richards T.A."/>
            <person name="Rocap G."/>
            <person name="Roy S.W."/>
            <person name="Sarai C."/>
            <person name="Schaack S."/>
            <person name="Shirato S."/>
            <person name="Slamovits C.H."/>
            <person name="Spencer D.F."/>
            <person name="Suzuki S."/>
            <person name="Worden A.Z."/>
            <person name="Zauner S."/>
            <person name="Barry K."/>
            <person name="Bell C."/>
            <person name="Bharti A.K."/>
            <person name="Crow J.A."/>
            <person name="Grimwood J."/>
            <person name="Kramer R."/>
            <person name="Lindquist E."/>
            <person name="Lucas S."/>
            <person name="Salamov A."/>
            <person name="McFadden G.I."/>
            <person name="Lane C.E."/>
            <person name="Keeling P.J."/>
            <person name="Gray M.W."/>
            <person name="Grigoriev I.V."/>
            <person name="Archibald J.M."/>
        </authorList>
    </citation>
    <scope>NUCLEOTIDE SEQUENCE</scope>
    <source>
        <strain evidence="7">CCMP2712</strain>
    </source>
</reference>
<evidence type="ECO:0000259" key="4">
    <source>
        <dbReference type="Pfam" id="PF00849"/>
    </source>
</evidence>
<gene>
    <name evidence="5" type="ORF">GUITHDRAFT_117908</name>
</gene>
<accession>L1IIE1</accession>
<dbReference type="GeneID" id="17292695"/>
<organism evidence="5">
    <name type="scientific">Guillardia theta (strain CCMP2712)</name>
    <name type="common">Cryptophyte</name>
    <dbReference type="NCBI Taxonomy" id="905079"/>
    <lineage>
        <taxon>Eukaryota</taxon>
        <taxon>Cryptophyceae</taxon>
        <taxon>Pyrenomonadales</taxon>
        <taxon>Geminigeraceae</taxon>
        <taxon>Guillardia</taxon>
    </lineage>
</organism>
<dbReference type="InterPro" id="IPR006145">
    <property type="entry name" value="PsdUridine_synth_RsuA/RluA"/>
</dbReference>
<reference evidence="6" key="3">
    <citation type="submission" date="2016-03" db="UniProtKB">
        <authorList>
            <consortium name="EnsemblProtists"/>
        </authorList>
    </citation>
    <scope>IDENTIFICATION</scope>
</reference>
<evidence type="ECO:0000313" key="5">
    <source>
        <dbReference type="EMBL" id="EKX35996.1"/>
    </source>
</evidence>
<reference evidence="5 7" key="1">
    <citation type="journal article" date="2012" name="Nature">
        <title>Algal genomes reveal evolutionary mosaicism and the fate of nucleomorphs.</title>
        <authorList>
            <consortium name="DOE Joint Genome Institute"/>
            <person name="Curtis B.A."/>
            <person name="Tanifuji G."/>
            <person name="Burki F."/>
            <person name="Gruber A."/>
            <person name="Irimia M."/>
            <person name="Maruyama S."/>
            <person name="Arias M.C."/>
            <person name="Ball S.G."/>
            <person name="Gile G.H."/>
            <person name="Hirakawa Y."/>
            <person name="Hopkins J.F."/>
            <person name="Kuo A."/>
            <person name="Rensing S.A."/>
            <person name="Schmutz J."/>
            <person name="Symeonidi A."/>
            <person name="Elias M."/>
            <person name="Eveleigh R.J."/>
            <person name="Herman E.K."/>
            <person name="Klute M.J."/>
            <person name="Nakayama T."/>
            <person name="Obornik M."/>
            <person name="Reyes-Prieto A."/>
            <person name="Armbrust E.V."/>
            <person name="Aves S.J."/>
            <person name="Beiko R.G."/>
            <person name="Coutinho P."/>
            <person name="Dacks J.B."/>
            <person name="Durnford D.G."/>
            <person name="Fast N.M."/>
            <person name="Green B.R."/>
            <person name="Grisdale C.J."/>
            <person name="Hempel F."/>
            <person name="Henrissat B."/>
            <person name="Hoppner M.P."/>
            <person name="Ishida K."/>
            <person name="Kim E."/>
            <person name="Koreny L."/>
            <person name="Kroth P.G."/>
            <person name="Liu Y."/>
            <person name="Malik S.B."/>
            <person name="Maier U.G."/>
            <person name="McRose D."/>
            <person name="Mock T."/>
            <person name="Neilson J.A."/>
            <person name="Onodera N.T."/>
            <person name="Poole A.M."/>
            <person name="Pritham E.J."/>
            <person name="Richards T.A."/>
            <person name="Rocap G."/>
            <person name="Roy S.W."/>
            <person name="Sarai C."/>
            <person name="Schaack S."/>
            <person name="Shirato S."/>
            <person name="Slamovits C.H."/>
            <person name="Spencer D.F."/>
            <person name="Suzuki S."/>
            <person name="Worden A.Z."/>
            <person name="Zauner S."/>
            <person name="Barry K."/>
            <person name="Bell C."/>
            <person name="Bharti A.K."/>
            <person name="Crow J.A."/>
            <person name="Grimwood J."/>
            <person name="Kramer R."/>
            <person name="Lindquist E."/>
            <person name="Lucas S."/>
            <person name="Salamov A."/>
            <person name="McFadden G.I."/>
            <person name="Lane C.E."/>
            <person name="Keeling P.J."/>
            <person name="Gray M.W."/>
            <person name="Grigoriev I.V."/>
            <person name="Archibald J.M."/>
        </authorList>
    </citation>
    <scope>NUCLEOTIDE SEQUENCE</scope>
    <source>
        <strain evidence="5 7">CCMP2712</strain>
    </source>
</reference>
<dbReference type="InterPro" id="IPR018496">
    <property type="entry name" value="PsdUridine_synth_RsuA/RluB_CS"/>
</dbReference>
<dbReference type="Gene3D" id="3.30.70.580">
    <property type="entry name" value="Pseudouridine synthase I, catalytic domain, N-terminal subdomain"/>
    <property type="match status" value="1"/>
</dbReference>
<keyword evidence="2" id="KW-0413">Isomerase</keyword>
<dbReference type="PANTHER" id="PTHR47683">
    <property type="entry name" value="PSEUDOURIDINE SYNTHASE FAMILY PROTEIN-RELATED"/>
    <property type="match status" value="1"/>
</dbReference>
<sequence length="284" mass="31333">MEETSSKDFTSVRFVDYRRDVLPVEKHVALSGLYTYKEAWKVASEGHVRVNGEQARNKPRKVLSSCTIGGNATKGELSKAEEFGTVIDLVPSNPRVSPAGRLDFDSEGLIVLTNDGSLIKLLTSPQYQMPKTYLALVRSFKYPEGPSDEQLASLVKGIALQNKDVLSCASARRIEHGAEDNTHWMEVILTEGKNREVRKLFKGIGFTVLRLIRTRIGSIAGPCEQEGNLREGEEGNGEGTAARDARQQPGSTRRAVESGQVLRVGEYRELAEEDIVGILKLCKD</sequence>
<dbReference type="AlphaFoldDB" id="L1IIE1"/>
<dbReference type="InterPro" id="IPR042092">
    <property type="entry name" value="PsdUridine_s_RsuA/RluB/E/F_cat"/>
</dbReference>
<feature type="region of interest" description="Disordered" evidence="3">
    <location>
        <begin position="223"/>
        <end position="257"/>
    </location>
</feature>
<comment type="similarity">
    <text evidence="1">Belongs to the pseudouridine synthase RsuA family.</text>
</comment>
<evidence type="ECO:0000313" key="7">
    <source>
        <dbReference type="Proteomes" id="UP000011087"/>
    </source>
</evidence>
<evidence type="ECO:0000256" key="1">
    <source>
        <dbReference type="ARBA" id="ARBA00008348"/>
    </source>
</evidence>
<dbReference type="InterPro" id="IPR000748">
    <property type="entry name" value="PsdUridine_synth_RsuA/RluB/E/F"/>
</dbReference>
<dbReference type="GO" id="GO:0001522">
    <property type="term" value="P:pseudouridine synthesis"/>
    <property type="evidence" value="ECO:0007669"/>
    <property type="project" value="InterPro"/>
</dbReference>
<dbReference type="eggNOG" id="ENOG502S7U1">
    <property type="taxonomic scope" value="Eukaryota"/>
</dbReference>
<dbReference type="PROSITE" id="PS01149">
    <property type="entry name" value="PSI_RSU"/>
    <property type="match status" value="1"/>
</dbReference>
<proteinExistence type="inferred from homology"/>
<dbReference type="InterPro" id="IPR020094">
    <property type="entry name" value="TruA/RsuA/RluB/E/F_N"/>
</dbReference>
<dbReference type="HOGENOM" id="CLU_981576_0_0_1"/>
<dbReference type="Proteomes" id="UP000011087">
    <property type="component" value="Unassembled WGS sequence"/>
</dbReference>
<dbReference type="KEGG" id="gtt:GUITHDRAFT_117908"/>
<dbReference type="PaxDb" id="55529-EKX35996"/>
<dbReference type="GO" id="GO:0003723">
    <property type="term" value="F:RNA binding"/>
    <property type="evidence" value="ECO:0007669"/>
    <property type="project" value="InterPro"/>
</dbReference>
<feature type="domain" description="Pseudouridine synthase RsuA/RluA-like" evidence="4">
    <location>
        <begin position="57"/>
        <end position="201"/>
    </location>
</feature>
<dbReference type="RefSeq" id="XP_005822976.1">
    <property type="nucleotide sequence ID" value="XM_005822919.1"/>
</dbReference>
<dbReference type="Gene3D" id="3.30.70.1560">
    <property type="entry name" value="Alpha-L RNA-binding motif"/>
    <property type="match status" value="1"/>
</dbReference>
<dbReference type="PANTHER" id="PTHR47683:SF2">
    <property type="entry name" value="RNA-BINDING S4 DOMAIN-CONTAINING PROTEIN"/>
    <property type="match status" value="1"/>
</dbReference>
<dbReference type="InterPro" id="IPR050343">
    <property type="entry name" value="RsuA_PseudoU_synthase"/>
</dbReference>
<evidence type="ECO:0000256" key="2">
    <source>
        <dbReference type="ARBA" id="ARBA00023235"/>
    </source>
</evidence>
<dbReference type="Pfam" id="PF00849">
    <property type="entry name" value="PseudoU_synth_2"/>
    <property type="match status" value="1"/>
</dbReference>
<evidence type="ECO:0000256" key="3">
    <source>
        <dbReference type="SAM" id="MobiDB-lite"/>
    </source>
</evidence>
<dbReference type="OrthoDB" id="440619at2759"/>
<evidence type="ECO:0000313" key="6">
    <source>
        <dbReference type="EnsemblProtists" id="EKX35996"/>
    </source>
</evidence>
<dbReference type="NCBIfam" id="TIGR00093">
    <property type="entry name" value="pseudouridine synthase"/>
    <property type="match status" value="1"/>
</dbReference>
<dbReference type="EMBL" id="JH993081">
    <property type="protein sequence ID" value="EKX35996.1"/>
    <property type="molecule type" value="Genomic_DNA"/>
</dbReference>
<protein>
    <recommendedName>
        <fullName evidence="4">Pseudouridine synthase RsuA/RluA-like domain-containing protein</fullName>
    </recommendedName>
</protein>
<dbReference type="EnsemblProtists" id="EKX35996">
    <property type="protein sequence ID" value="EKX35996"/>
    <property type="gene ID" value="GUITHDRAFT_117908"/>
</dbReference>
<dbReference type="InterPro" id="IPR020103">
    <property type="entry name" value="PsdUridine_synth_cat_dom_sf"/>
</dbReference>
<dbReference type="GO" id="GO:0006364">
    <property type="term" value="P:rRNA processing"/>
    <property type="evidence" value="ECO:0007669"/>
    <property type="project" value="UniProtKB-ARBA"/>
</dbReference>